<dbReference type="KEGG" id="dej:AWY79_02455"/>
<dbReference type="Proteomes" id="UP000055611">
    <property type="component" value="Chromosome"/>
</dbReference>
<reference evidence="1 3" key="1">
    <citation type="journal article" date="2016" name="Front. Microbiol.">
        <title>Genome Sequence of the Piezophilic, Mesophilic Sulfate-Reducing Bacterium Desulfovibrio indicus J2T.</title>
        <authorList>
            <person name="Cao J."/>
            <person name="Maignien L."/>
            <person name="Shao Z."/>
            <person name="Alain K."/>
            <person name="Jebbar M."/>
        </authorList>
    </citation>
    <scope>NUCLEOTIDE SEQUENCE [LARGE SCALE GENOMIC DNA]</scope>
    <source>
        <strain evidence="1 3">J2</strain>
    </source>
</reference>
<evidence type="ECO:0000313" key="2">
    <source>
        <dbReference type="EMBL" id="TDT86976.1"/>
    </source>
</evidence>
<organism evidence="2 4">
    <name type="scientific">Pseudodesulfovibrio indicus</name>
    <dbReference type="NCBI Taxonomy" id="1716143"/>
    <lineage>
        <taxon>Bacteria</taxon>
        <taxon>Pseudomonadati</taxon>
        <taxon>Thermodesulfobacteriota</taxon>
        <taxon>Desulfovibrionia</taxon>
        <taxon>Desulfovibrionales</taxon>
        <taxon>Desulfovibrionaceae</taxon>
    </lineage>
</organism>
<evidence type="ECO:0000313" key="3">
    <source>
        <dbReference type="Proteomes" id="UP000055611"/>
    </source>
</evidence>
<evidence type="ECO:0000313" key="4">
    <source>
        <dbReference type="Proteomes" id="UP000295506"/>
    </source>
</evidence>
<name>A0A126QJ85_9BACT</name>
<sequence length="119" mass="12611">MSIVAATNRPEQLAPFLKALTEQTGHEIGVAPSGAQTLEWVATKSPVLVVIDEGLPDQKPLDLVREILMVSAMTLTAVITALSEDDFHEASEGYGVLMALPTNPTAADGTELAKRLSEV</sequence>
<reference evidence="2 4" key="2">
    <citation type="submission" date="2019-03" db="EMBL/GenBank/DDBJ databases">
        <title>Genomic Encyclopedia of Type Strains, Phase IV (KMG-IV): sequencing the most valuable type-strain genomes for metagenomic binning, comparative biology and taxonomic classification.</title>
        <authorList>
            <person name="Goeker M."/>
        </authorList>
    </citation>
    <scope>NUCLEOTIDE SEQUENCE [LARGE SCALE GENOMIC DNA]</scope>
    <source>
        <strain evidence="2 4">DSM 101483</strain>
    </source>
</reference>
<keyword evidence="3" id="KW-1185">Reference proteome</keyword>
<dbReference type="Proteomes" id="UP000295506">
    <property type="component" value="Unassembled WGS sequence"/>
</dbReference>
<evidence type="ECO:0000313" key="1">
    <source>
        <dbReference type="EMBL" id="AMK10054.1"/>
    </source>
</evidence>
<proteinExistence type="predicted"/>
<accession>A0A126QJ85</accession>
<dbReference type="OrthoDB" id="5418918at2"/>
<dbReference type="RefSeq" id="WP_066799780.1">
    <property type="nucleotide sequence ID" value="NZ_CP014206.1"/>
</dbReference>
<dbReference type="Gene3D" id="3.40.50.2300">
    <property type="match status" value="1"/>
</dbReference>
<protein>
    <submittedName>
        <fullName evidence="2">Response regulator receiver domain-containing protein</fullName>
    </submittedName>
</protein>
<dbReference type="EMBL" id="CP014206">
    <property type="protein sequence ID" value="AMK10054.1"/>
    <property type="molecule type" value="Genomic_DNA"/>
</dbReference>
<dbReference type="InterPro" id="IPR011006">
    <property type="entry name" value="CheY-like_superfamily"/>
</dbReference>
<dbReference type="EMBL" id="SOBK01000010">
    <property type="protein sequence ID" value="TDT86976.1"/>
    <property type="molecule type" value="Genomic_DNA"/>
</dbReference>
<dbReference type="SUPFAM" id="SSF52172">
    <property type="entry name" value="CheY-like"/>
    <property type="match status" value="1"/>
</dbReference>
<dbReference type="AlphaFoldDB" id="A0A126QJ85"/>
<gene>
    <name evidence="1" type="ORF">AWY79_02455</name>
    <name evidence="2" type="ORF">EDC59_11057</name>
</gene>